<name>A0A811SDG2_9POAL</name>
<dbReference type="EMBL" id="CAJGYO010000056">
    <property type="protein sequence ID" value="CAD6340748.1"/>
    <property type="molecule type" value="Genomic_DNA"/>
</dbReference>
<dbReference type="OrthoDB" id="635005at2759"/>
<proteinExistence type="predicted"/>
<evidence type="ECO:0000313" key="2">
    <source>
        <dbReference type="EMBL" id="CAD6340748.1"/>
    </source>
</evidence>
<protein>
    <submittedName>
        <fullName evidence="2">Uncharacterized protein</fullName>
    </submittedName>
</protein>
<evidence type="ECO:0000313" key="3">
    <source>
        <dbReference type="Proteomes" id="UP000604825"/>
    </source>
</evidence>
<evidence type="ECO:0000256" key="1">
    <source>
        <dbReference type="SAM" id="MobiDB-lite"/>
    </source>
</evidence>
<reference evidence="2" key="1">
    <citation type="submission" date="2020-10" db="EMBL/GenBank/DDBJ databases">
        <authorList>
            <person name="Han B."/>
            <person name="Lu T."/>
            <person name="Zhao Q."/>
            <person name="Huang X."/>
            <person name="Zhao Y."/>
        </authorList>
    </citation>
    <scope>NUCLEOTIDE SEQUENCE</scope>
</reference>
<organism evidence="2 3">
    <name type="scientific">Miscanthus lutarioriparius</name>
    <dbReference type="NCBI Taxonomy" id="422564"/>
    <lineage>
        <taxon>Eukaryota</taxon>
        <taxon>Viridiplantae</taxon>
        <taxon>Streptophyta</taxon>
        <taxon>Embryophyta</taxon>
        <taxon>Tracheophyta</taxon>
        <taxon>Spermatophyta</taxon>
        <taxon>Magnoliopsida</taxon>
        <taxon>Liliopsida</taxon>
        <taxon>Poales</taxon>
        <taxon>Poaceae</taxon>
        <taxon>PACMAD clade</taxon>
        <taxon>Panicoideae</taxon>
        <taxon>Andropogonodae</taxon>
        <taxon>Andropogoneae</taxon>
        <taxon>Saccharinae</taxon>
        <taxon>Miscanthus</taxon>
    </lineage>
</organism>
<keyword evidence="3" id="KW-1185">Reference proteome</keyword>
<dbReference type="AlphaFoldDB" id="A0A811SDG2"/>
<accession>A0A811SDG2</accession>
<comment type="caution">
    <text evidence="2">The sequence shown here is derived from an EMBL/GenBank/DDBJ whole genome shotgun (WGS) entry which is preliminary data.</text>
</comment>
<gene>
    <name evidence="2" type="ORF">NCGR_LOCUS64846</name>
</gene>
<dbReference type="Proteomes" id="UP000604825">
    <property type="component" value="Unassembled WGS sequence"/>
</dbReference>
<sequence length="416" mass="47174">MTLLARDDGGTVASCGNLKCAFKGMCESNGGGDRSRDLRRIPKRRLDEILGGQAKPKRRHLYLVLDDWSSGYSIRKIDLSADLDPFYPARPVAAARRWIKRRLPPAIFRFQAQRELTRCFAASFDSILAMLPVCLDPPRGAHVFNVHKRTGRPFDEDTESPESDSEESGSRRELESWKLDVTSYAVHSGEHSLFVSTQDSTFVYSTVDVLMGGTEPFQWDRRRSQCVLPFTGRGHFDSELQAWIGLSREFTGRLCSCEVFSAYPYPDVEVEQSPAVKISKEERFVLHPHEKLVGATLISCGVRSYYCLVQCVSVDEKLEEQSMSVVDELQKQSISVDKKLVEEQSMSVDEKLEEQSISVDEKLLEEQSASLLRLLTFYVQYDKNGDLTVGDRQIRDYSLPESVSEQVTKNPIAFWI</sequence>
<feature type="compositionally biased region" description="Acidic residues" evidence="1">
    <location>
        <begin position="156"/>
        <end position="167"/>
    </location>
</feature>
<dbReference type="InterPro" id="IPR012871">
    <property type="entry name" value="DUF1668_ORYSA"/>
</dbReference>
<dbReference type="PANTHER" id="PTHR33085">
    <property type="entry name" value="OS12G0113100 PROTEIN-RELATED"/>
    <property type="match status" value="1"/>
</dbReference>
<feature type="region of interest" description="Disordered" evidence="1">
    <location>
        <begin position="151"/>
        <end position="173"/>
    </location>
</feature>
<dbReference type="Pfam" id="PF07893">
    <property type="entry name" value="DUF1668"/>
    <property type="match status" value="2"/>
</dbReference>